<gene>
    <name evidence="5" type="ORF">BED41_14275</name>
</gene>
<dbReference type="Pfam" id="PF00185">
    <property type="entry name" value="OTCace"/>
    <property type="match status" value="1"/>
</dbReference>
<dbReference type="PRINTS" id="PR00101">
    <property type="entry name" value="ATCASE"/>
</dbReference>
<dbReference type="KEGG" id="cpor:BED41_14275"/>
<sequence length="338" mass="37966">MTLPRSFAPVNIADKLDETGMRGQNFIFLTDWKREQLISLFEAAQMIEPFWKHRLNLMNNRILGTIFFQPSTRTRFSTEDAMVRLGGSVLSESNPLHSSSTAKGESLFDYLRTVSTYTDIIGLRHYDDEKVFSSLNGATVPVISCGWGDVTHPTQGILDLYTCYRAFGDFMGMKIMIATPDLSRARSGHSFAMGLAQMGAEIIYVGSSKNKMLPLVHDKLNEAGAKYEIYNDLSNAEIMELMSDCDACYLPGCSVPKDNPEDRAAFLDLIKPFYITLEGLETIKKKTGRKVGIMHSLPRNDVEFDHDIDNSEFQLYFQQMAFSVPIRMALIAAMVGVK</sequence>
<dbReference type="SUPFAM" id="SSF53671">
    <property type="entry name" value="Aspartate/ornithine carbamoyltransferase"/>
    <property type="match status" value="1"/>
</dbReference>
<keyword evidence="1 2" id="KW-0808">Transferase</keyword>
<evidence type="ECO:0000313" key="6">
    <source>
        <dbReference type="Proteomes" id="UP000093044"/>
    </source>
</evidence>
<comment type="similarity">
    <text evidence="2">Belongs to the aspartate/ornithine carbamoyltransferase superfamily.</text>
</comment>
<dbReference type="InterPro" id="IPR006130">
    <property type="entry name" value="Asp/Orn_carbamoylTrfase"/>
</dbReference>
<organism evidence="5 6">
    <name type="scientific">Cloacibacillus porcorum</name>
    <dbReference type="NCBI Taxonomy" id="1197717"/>
    <lineage>
        <taxon>Bacteria</taxon>
        <taxon>Thermotogati</taxon>
        <taxon>Synergistota</taxon>
        <taxon>Synergistia</taxon>
        <taxon>Synergistales</taxon>
        <taxon>Synergistaceae</taxon>
        <taxon>Cloacibacillus</taxon>
    </lineage>
</organism>
<name>A0A1B2I869_9BACT</name>
<accession>A0A1B2I869</accession>
<dbReference type="GO" id="GO:0044205">
    <property type="term" value="P:'de novo' UMP biosynthetic process"/>
    <property type="evidence" value="ECO:0007669"/>
    <property type="project" value="UniProtKB-UniPathway"/>
</dbReference>
<evidence type="ECO:0000313" key="5">
    <source>
        <dbReference type="EMBL" id="ANZ46162.1"/>
    </source>
</evidence>
<dbReference type="InterPro" id="IPR036901">
    <property type="entry name" value="Asp/Orn_carbamoylTrfase_sf"/>
</dbReference>
<proteinExistence type="inferred from homology"/>
<dbReference type="EMBL" id="CP016757">
    <property type="protein sequence ID" value="ANZ46162.1"/>
    <property type="molecule type" value="Genomic_DNA"/>
</dbReference>
<evidence type="ECO:0000259" key="4">
    <source>
        <dbReference type="Pfam" id="PF02729"/>
    </source>
</evidence>
<dbReference type="PRINTS" id="PR00100">
    <property type="entry name" value="AOTCASE"/>
</dbReference>
<evidence type="ECO:0000256" key="1">
    <source>
        <dbReference type="ARBA" id="ARBA00022679"/>
    </source>
</evidence>
<dbReference type="STRING" id="1197717.BED41_14275"/>
<dbReference type="Proteomes" id="UP000093044">
    <property type="component" value="Chromosome"/>
</dbReference>
<dbReference type="GO" id="GO:0006520">
    <property type="term" value="P:amino acid metabolic process"/>
    <property type="evidence" value="ECO:0007669"/>
    <property type="project" value="InterPro"/>
</dbReference>
<feature type="domain" description="Aspartate/ornithine carbamoyltransferase carbamoyl-P binding" evidence="4">
    <location>
        <begin position="25"/>
        <end position="164"/>
    </location>
</feature>
<keyword evidence="6" id="KW-1185">Reference proteome</keyword>
<dbReference type="InterPro" id="IPR006131">
    <property type="entry name" value="Asp_carbamoyltransf_Asp/Orn-bd"/>
</dbReference>
<dbReference type="GO" id="GO:0016597">
    <property type="term" value="F:amino acid binding"/>
    <property type="evidence" value="ECO:0007669"/>
    <property type="project" value="InterPro"/>
</dbReference>
<dbReference type="InterPro" id="IPR006132">
    <property type="entry name" value="Asp/Orn_carbamoyltranf_P-bd"/>
</dbReference>
<dbReference type="UniPathway" id="UPA00070">
    <property type="reaction ID" value="UER00116"/>
</dbReference>
<dbReference type="OrthoDB" id="9802587at2"/>
<protein>
    <submittedName>
        <fullName evidence="5">Aspartate carbamoyltransferase</fullName>
    </submittedName>
</protein>
<dbReference type="AlphaFoldDB" id="A0A1B2I869"/>
<feature type="domain" description="Aspartate/ornithine carbamoyltransferase Asp/Orn-binding" evidence="3">
    <location>
        <begin position="181"/>
        <end position="333"/>
    </location>
</feature>
<dbReference type="Pfam" id="PF02729">
    <property type="entry name" value="OTCace_N"/>
    <property type="match status" value="1"/>
</dbReference>
<dbReference type="PANTHER" id="PTHR45753:SF6">
    <property type="entry name" value="ASPARTATE CARBAMOYLTRANSFERASE"/>
    <property type="match status" value="1"/>
</dbReference>
<dbReference type="Gene3D" id="3.40.50.1370">
    <property type="entry name" value="Aspartate/ornithine carbamoyltransferase"/>
    <property type="match status" value="2"/>
</dbReference>
<evidence type="ECO:0000259" key="3">
    <source>
        <dbReference type="Pfam" id="PF00185"/>
    </source>
</evidence>
<reference evidence="5" key="1">
    <citation type="submission" date="2016-08" db="EMBL/GenBank/DDBJ databases">
        <title>Complete genome of Cloacibacillus porcorum.</title>
        <authorList>
            <person name="Looft T."/>
            <person name="Bayles D.O."/>
            <person name="Alt D.P."/>
        </authorList>
    </citation>
    <scope>NUCLEOTIDE SEQUENCE [LARGE SCALE GENOMIC DNA]</scope>
    <source>
        <strain evidence="5">CL-84</strain>
    </source>
</reference>
<evidence type="ECO:0000256" key="2">
    <source>
        <dbReference type="RuleBase" id="RU003634"/>
    </source>
</evidence>
<dbReference type="GO" id="GO:0016743">
    <property type="term" value="F:carboxyl- or carbamoyltransferase activity"/>
    <property type="evidence" value="ECO:0007669"/>
    <property type="project" value="InterPro"/>
</dbReference>
<dbReference type="PANTHER" id="PTHR45753">
    <property type="entry name" value="ORNITHINE CARBAMOYLTRANSFERASE, MITOCHONDRIAL"/>
    <property type="match status" value="1"/>
</dbReference>